<protein>
    <submittedName>
        <fullName evidence="1">Uncharacterized protein</fullName>
    </submittedName>
</protein>
<dbReference type="RefSeq" id="WP_126546539.1">
    <property type="nucleotide sequence ID" value="NZ_RXRX01000030.1"/>
</dbReference>
<evidence type="ECO:0000313" key="1">
    <source>
        <dbReference type="EMBL" id="RTN17122.1"/>
    </source>
</evidence>
<proteinExistence type="predicted"/>
<keyword evidence="2" id="KW-1185">Reference proteome</keyword>
<organism evidence="1 2">
    <name type="scientific">Enterobacter quasimori</name>
    <dbReference type="NCBI Taxonomy" id="2838947"/>
    <lineage>
        <taxon>Bacteria</taxon>
        <taxon>Pseudomonadati</taxon>
        <taxon>Pseudomonadota</taxon>
        <taxon>Gammaproteobacteria</taxon>
        <taxon>Enterobacterales</taxon>
        <taxon>Enterobacteriaceae</taxon>
        <taxon>Enterobacter</taxon>
    </lineage>
</organism>
<gene>
    <name evidence="1" type="ORF">EKN94_22780</name>
</gene>
<sequence>MPISLTAGSPKCNCKNPDTCTHALKITTTVPAGTYEYKQGESLPVVYLHDRDAGGVDVTTTLTGKTCVSNNPDCPSGVIYHEYYLSQLKKGQNNNKLKYLSYEEKIKLAMEGTSDANIKTPGSGYVYKALEYLDIVTFLTDVVFEGIDKIDKTEYTLQIGECLGQPIQEMIFPLKIIANDRAKYPVYTTVNTRIVVYPKLVWEVDVNISASKNDGTKELTDDERYDIVQGRAQNEQMSVGKYAITRGVAIDGSASIAVGSASKDYKKTIEKEFTRYKDKLSLLRNAEKTIDTVTNVFRADDKKIQLLSVDIKYPSLDIKGSGELLLRKDNKPYVKCGVDVNLAPLIEFTITLDLIQAFAAYFHQERNIARIREKAQSQEGDVKDGKNGVYAKVVLNLIVSGNVNLSYRYAADEDNEFHSEPGDKNEGRLGLSLESKVEAGLRVVVVEAFFSAEAKISAECCFALDKKQKKDLELTFYHNGILMYAKYKIKVDIGDSSEDQSADADKKNTVNHNAWEEGEGEWTLCKPLNKDVSPYKINF</sequence>
<dbReference type="EMBL" id="RXRX01000030">
    <property type="protein sequence ID" value="RTN17122.1"/>
    <property type="molecule type" value="Genomic_DNA"/>
</dbReference>
<comment type="caution">
    <text evidence="1">The sequence shown here is derived from an EMBL/GenBank/DDBJ whole genome shotgun (WGS) entry which is preliminary data.</text>
</comment>
<name>A0ABY0ALK9_9ENTR</name>
<evidence type="ECO:0000313" key="2">
    <source>
        <dbReference type="Proteomes" id="UP000278241"/>
    </source>
</evidence>
<accession>A0ABY0ALK9</accession>
<dbReference type="Proteomes" id="UP000278241">
    <property type="component" value="Unassembled WGS sequence"/>
</dbReference>
<reference evidence="1 2" key="1">
    <citation type="submission" date="2018-12" db="EMBL/GenBank/DDBJ databases">
        <title>The Batch Genome Submission of Enterobacter spp. strains.</title>
        <authorList>
            <person name="Wei L."/>
            <person name="Wu W."/>
            <person name="Lin J."/>
            <person name="Zhang X."/>
            <person name="Feng Y."/>
            <person name="Zong Z."/>
        </authorList>
    </citation>
    <scope>NUCLEOTIDE SEQUENCE [LARGE SCALE GENOMIC DNA]</scope>
    <source>
        <strain evidence="1 2">WCHEM090044</strain>
    </source>
</reference>